<dbReference type="PANTHER" id="PTHR47359:SF3">
    <property type="entry name" value="NLP_P60 DOMAIN-CONTAINING PROTEIN-RELATED"/>
    <property type="match status" value="1"/>
</dbReference>
<feature type="chain" id="PRO_5044500658" evidence="6">
    <location>
        <begin position="35"/>
        <end position="356"/>
    </location>
</feature>
<comment type="similarity">
    <text evidence="1">Belongs to the peptidase C40 family.</text>
</comment>
<dbReference type="PANTHER" id="PTHR47359">
    <property type="entry name" value="PEPTIDOGLYCAN DL-ENDOPEPTIDASE CWLO"/>
    <property type="match status" value="1"/>
</dbReference>
<evidence type="ECO:0000313" key="9">
    <source>
        <dbReference type="Proteomes" id="UP000315353"/>
    </source>
</evidence>
<evidence type="ECO:0000256" key="3">
    <source>
        <dbReference type="ARBA" id="ARBA00022801"/>
    </source>
</evidence>
<evidence type="ECO:0000256" key="1">
    <source>
        <dbReference type="ARBA" id="ARBA00007074"/>
    </source>
</evidence>
<dbReference type="GeneID" id="82880731"/>
<dbReference type="PROSITE" id="PS51318">
    <property type="entry name" value="TAT"/>
    <property type="match status" value="1"/>
</dbReference>
<evidence type="ECO:0000256" key="2">
    <source>
        <dbReference type="ARBA" id="ARBA00022670"/>
    </source>
</evidence>
<evidence type="ECO:0000313" key="8">
    <source>
        <dbReference type="EMBL" id="GEB97581.1"/>
    </source>
</evidence>
<name>A0AB73B7H0_CORFL</name>
<dbReference type="AlphaFoldDB" id="A0AB73B7H0"/>
<dbReference type="InterPro" id="IPR051794">
    <property type="entry name" value="PG_Endopeptidase_C40"/>
</dbReference>
<dbReference type="PROSITE" id="PS51935">
    <property type="entry name" value="NLPC_P60"/>
    <property type="match status" value="1"/>
</dbReference>
<organism evidence="8 9">
    <name type="scientific">Corynebacterium flavescens</name>
    <dbReference type="NCBI Taxonomy" id="28028"/>
    <lineage>
        <taxon>Bacteria</taxon>
        <taxon>Bacillati</taxon>
        <taxon>Actinomycetota</taxon>
        <taxon>Actinomycetes</taxon>
        <taxon>Mycobacteriales</taxon>
        <taxon>Corynebacteriaceae</taxon>
        <taxon>Corynebacterium</taxon>
    </lineage>
</organism>
<keyword evidence="6" id="KW-0732">Signal</keyword>
<feature type="coiled-coil region" evidence="5">
    <location>
        <begin position="63"/>
        <end position="111"/>
    </location>
</feature>
<evidence type="ECO:0000259" key="7">
    <source>
        <dbReference type="PROSITE" id="PS51935"/>
    </source>
</evidence>
<dbReference type="RefSeq" id="WP_232315907.1">
    <property type="nucleotide sequence ID" value="NZ_BJNB01000013.1"/>
</dbReference>
<keyword evidence="5" id="KW-0175">Coiled coil</keyword>
<protein>
    <submittedName>
        <fullName evidence="8">Hydrolase</fullName>
    </submittedName>
</protein>
<feature type="coiled-coil region" evidence="5">
    <location>
        <begin position="179"/>
        <end position="213"/>
    </location>
</feature>
<dbReference type="InterPro" id="IPR038765">
    <property type="entry name" value="Papain-like_cys_pep_sf"/>
</dbReference>
<dbReference type="GO" id="GO:0006508">
    <property type="term" value="P:proteolysis"/>
    <property type="evidence" value="ECO:0007669"/>
    <property type="project" value="UniProtKB-KW"/>
</dbReference>
<dbReference type="Pfam" id="PF00877">
    <property type="entry name" value="NLPC_P60"/>
    <property type="match status" value="1"/>
</dbReference>
<dbReference type="InterPro" id="IPR000064">
    <property type="entry name" value="NLP_P60_dom"/>
</dbReference>
<keyword evidence="4" id="KW-0788">Thiol protease</keyword>
<evidence type="ECO:0000256" key="6">
    <source>
        <dbReference type="SAM" id="SignalP"/>
    </source>
</evidence>
<keyword evidence="2" id="KW-0645">Protease</keyword>
<dbReference type="EMBL" id="BJNB01000013">
    <property type="protein sequence ID" value="GEB97581.1"/>
    <property type="molecule type" value="Genomic_DNA"/>
</dbReference>
<evidence type="ECO:0000256" key="4">
    <source>
        <dbReference type="ARBA" id="ARBA00022807"/>
    </source>
</evidence>
<gene>
    <name evidence="8" type="ORF">CFL01nite_10760</name>
</gene>
<dbReference type="InterPro" id="IPR006311">
    <property type="entry name" value="TAT_signal"/>
</dbReference>
<dbReference type="Gene3D" id="6.10.250.3150">
    <property type="match status" value="1"/>
</dbReference>
<sequence>MSGFYFRRGLLSARVVGGAAVSAMLLSCVSTAPAAFAQETVESAASVDVADLVARVSDVAQKVSAKNEEVKGMEDRLGEAQAQVDDYTRKAQEAEDAAEAAAAQVAEKQGRVDGIAQSRYRGDSRDFVRGALAAQDPATAVERMGYLGAISQTAKKQLDAMSAAARDARGKKSAADEAVKVAHAKAEDLAKQKEQLFKEKESLDKQQQDIEAQVNALSPEQRALWESQFGGSTKIDLASLGSGSSSAAVQAALTKLGAPYGWGAVGPDVFDCSGLMLWSYQQMGKSIPRTSQAQIAGGTPVPVAQLQPGDIVGYYEGVTHVGMYIGDGQVVHASTYGVPVQVVPLNSMPITGTARY</sequence>
<dbReference type="Proteomes" id="UP000315353">
    <property type="component" value="Unassembled WGS sequence"/>
</dbReference>
<accession>A0AB73B7H0</accession>
<dbReference type="GO" id="GO:0008234">
    <property type="term" value="F:cysteine-type peptidase activity"/>
    <property type="evidence" value="ECO:0007669"/>
    <property type="project" value="UniProtKB-KW"/>
</dbReference>
<comment type="caution">
    <text evidence="8">The sequence shown here is derived from an EMBL/GenBank/DDBJ whole genome shotgun (WGS) entry which is preliminary data.</text>
</comment>
<dbReference type="PROSITE" id="PS51257">
    <property type="entry name" value="PROKAR_LIPOPROTEIN"/>
    <property type="match status" value="1"/>
</dbReference>
<dbReference type="SUPFAM" id="SSF54001">
    <property type="entry name" value="Cysteine proteinases"/>
    <property type="match status" value="1"/>
</dbReference>
<proteinExistence type="inferred from homology"/>
<evidence type="ECO:0000256" key="5">
    <source>
        <dbReference type="SAM" id="Coils"/>
    </source>
</evidence>
<reference evidence="8 9" key="1">
    <citation type="submission" date="2019-06" db="EMBL/GenBank/DDBJ databases">
        <title>Whole genome shotgun sequence of Corynebacterium flavescens NBRC 14136.</title>
        <authorList>
            <person name="Hosoyama A."/>
            <person name="Uohara A."/>
            <person name="Ohji S."/>
            <person name="Ichikawa N."/>
        </authorList>
    </citation>
    <scope>NUCLEOTIDE SEQUENCE [LARGE SCALE GENOMIC DNA]</scope>
    <source>
        <strain evidence="8 9">NBRC 14136</strain>
    </source>
</reference>
<dbReference type="Gene3D" id="3.90.1720.10">
    <property type="entry name" value="endopeptidase domain like (from Nostoc punctiforme)"/>
    <property type="match status" value="1"/>
</dbReference>
<feature type="signal peptide" evidence="6">
    <location>
        <begin position="1"/>
        <end position="34"/>
    </location>
</feature>
<keyword evidence="3 8" id="KW-0378">Hydrolase</keyword>
<feature type="domain" description="NlpC/P60" evidence="7">
    <location>
        <begin position="242"/>
        <end position="356"/>
    </location>
</feature>